<dbReference type="AlphaFoldDB" id="A0A2K8PB50"/>
<proteinExistence type="predicted"/>
<protein>
    <submittedName>
        <fullName evidence="1">Bacterial regulatory protein, LuxR family</fullName>
    </submittedName>
</protein>
<gene>
    <name evidence="1" type="ORF">SLAV_09095</name>
</gene>
<dbReference type="InterPro" id="IPR000792">
    <property type="entry name" value="Tscrpt_reg_LuxR_C"/>
</dbReference>
<dbReference type="Gene3D" id="1.10.10.10">
    <property type="entry name" value="Winged helix-like DNA-binding domain superfamily/Winged helix DNA-binding domain"/>
    <property type="match status" value="1"/>
</dbReference>
<dbReference type="GO" id="GO:0003677">
    <property type="term" value="F:DNA binding"/>
    <property type="evidence" value="ECO:0007669"/>
    <property type="project" value="InterPro"/>
</dbReference>
<sequence>MATGDGRDGIQSADRVLALYQELRLRGVSHLSEVFRELGLAPEESEKWSAELAALGLIVPTGTTHATRDDLQSGAWQPGPDAVAVVDPEIALLRMLQGERERLREHLDQSDRAYSALETLVGRFLRPGSLNGSEVEVEILDDYGRIQQVLEDITDVIRHDLTSMHVTALVREVADRVLSRDRRQIDNGVRIRAIYHQRITTSPEAVEMLRRRVEAGVEIRLSPAVPMNMIIADQQFAVLPVHPDDRAAGAILARGPALVRSYLALYEHCWHAATPYGDDVAPELGGDGLSEQQRAALKMLASGMKDEKVARNLGVSLRTVSRMLSELMQEMGASSRFEAGVRAQRLGWLD</sequence>
<dbReference type="PANTHER" id="PTHR34293:SF1">
    <property type="entry name" value="HTH-TYPE TRANSCRIPTIONAL REGULATOR TRMBL2"/>
    <property type="match status" value="1"/>
</dbReference>
<dbReference type="InterPro" id="IPR016032">
    <property type="entry name" value="Sig_transdc_resp-reg_C-effctor"/>
</dbReference>
<keyword evidence="2" id="KW-1185">Reference proteome</keyword>
<dbReference type="PRINTS" id="PR00038">
    <property type="entry name" value="HTHLUXR"/>
</dbReference>
<dbReference type="GO" id="GO:0006355">
    <property type="term" value="P:regulation of DNA-templated transcription"/>
    <property type="evidence" value="ECO:0007669"/>
    <property type="project" value="InterPro"/>
</dbReference>
<dbReference type="Pfam" id="PF00196">
    <property type="entry name" value="GerE"/>
    <property type="match status" value="1"/>
</dbReference>
<dbReference type="PROSITE" id="PS50043">
    <property type="entry name" value="HTH_LUXR_2"/>
    <property type="match status" value="1"/>
</dbReference>
<dbReference type="EMBL" id="CP024985">
    <property type="protein sequence ID" value="ATZ23688.1"/>
    <property type="molecule type" value="Genomic_DNA"/>
</dbReference>
<dbReference type="RefSeq" id="WP_030237725.1">
    <property type="nucleotide sequence ID" value="NZ_CP024985.1"/>
</dbReference>
<accession>A0A2K8PB50</accession>
<name>A0A2K8PB50_STRLA</name>
<dbReference type="SUPFAM" id="SSF46894">
    <property type="entry name" value="C-terminal effector domain of the bipartite response regulators"/>
    <property type="match status" value="1"/>
</dbReference>
<dbReference type="InterPro" id="IPR051797">
    <property type="entry name" value="TrmB-like"/>
</dbReference>
<evidence type="ECO:0000313" key="1">
    <source>
        <dbReference type="EMBL" id="ATZ23688.1"/>
    </source>
</evidence>
<dbReference type="Proteomes" id="UP000231791">
    <property type="component" value="Chromosome"/>
</dbReference>
<organism evidence="1 2">
    <name type="scientific">Streptomyces lavendulae subsp. lavendulae</name>
    <dbReference type="NCBI Taxonomy" id="58340"/>
    <lineage>
        <taxon>Bacteria</taxon>
        <taxon>Bacillati</taxon>
        <taxon>Actinomycetota</taxon>
        <taxon>Actinomycetes</taxon>
        <taxon>Kitasatosporales</taxon>
        <taxon>Streptomycetaceae</taxon>
        <taxon>Streptomyces</taxon>
    </lineage>
</organism>
<dbReference type="KEGG" id="slx:SLAV_09095"/>
<dbReference type="PANTHER" id="PTHR34293">
    <property type="entry name" value="HTH-TYPE TRANSCRIPTIONAL REGULATOR TRMBL2"/>
    <property type="match status" value="1"/>
</dbReference>
<evidence type="ECO:0000313" key="2">
    <source>
        <dbReference type="Proteomes" id="UP000231791"/>
    </source>
</evidence>
<reference evidence="1 2" key="1">
    <citation type="submission" date="2017-11" db="EMBL/GenBank/DDBJ databases">
        <title>Complete genome sequence of Streptomyces lavendulae subsp. lavendulae CCM 3239 (formerly 'Streptomyces aureofaciens CCM 3239'), the producer of the angucycline-type antibiotic auricin.</title>
        <authorList>
            <person name="Busche T."/>
            <person name="Novakova R."/>
            <person name="Al'Dilaimi A."/>
            <person name="Homerova D."/>
            <person name="Feckova L."/>
            <person name="Rezuchova B."/>
            <person name="Mingyar E."/>
            <person name="Csolleiova D."/>
            <person name="Bekeova C."/>
            <person name="Winkler A."/>
            <person name="Sevcikova B."/>
            <person name="Kalinowski J."/>
            <person name="Kormanec J."/>
            <person name="Ruckert C."/>
        </authorList>
    </citation>
    <scope>NUCLEOTIDE SEQUENCE [LARGE SCALE GENOMIC DNA]</scope>
    <source>
        <strain evidence="1 2">CCM 3239</strain>
    </source>
</reference>
<dbReference type="GeneID" id="49382890"/>
<dbReference type="InterPro" id="IPR036388">
    <property type="entry name" value="WH-like_DNA-bd_sf"/>
</dbReference>
<dbReference type="SMART" id="SM00421">
    <property type="entry name" value="HTH_LUXR"/>
    <property type="match status" value="1"/>
</dbReference>